<evidence type="ECO:0000256" key="4">
    <source>
        <dbReference type="ARBA" id="ARBA00023242"/>
    </source>
</evidence>
<dbReference type="GO" id="GO:0016829">
    <property type="term" value="F:lyase activity"/>
    <property type="evidence" value="ECO:0007669"/>
    <property type="project" value="UniProtKB-KW"/>
</dbReference>
<dbReference type="InterPro" id="IPR027521">
    <property type="entry name" value="Usb1"/>
</dbReference>
<dbReference type="PhylomeDB" id="A0A060T325"/>
<evidence type="ECO:0000256" key="7">
    <source>
        <dbReference type="SAM" id="MobiDB-lite"/>
    </source>
</evidence>
<keyword evidence="3" id="KW-0456">Lyase</keyword>
<accession>A0A060T325</accession>
<dbReference type="Pfam" id="PF09749">
    <property type="entry name" value="HVSL"/>
    <property type="match status" value="1"/>
</dbReference>
<dbReference type="GO" id="GO:0034477">
    <property type="term" value="P:U6 snRNA 3'-end processing"/>
    <property type="evidence" value="ECO:0007669"/>
    <property type="project" value="InterPro"/>
</dbReference>
<keyword evidence="1" id="KW-0540">Nuclease</keyword>
<gene>
    <name evidence="8" type="ORF">GNLVRS02_ARAD1C37466g</name>
</gene>
<evidence type="ECO:0000256" key="3">
    <source>
        <dbReference type="ARBA" id="ARBA00023239"/>
    </source>
</evidence>
<dbReference type="PANTHER" id="PTHR13522:SF3">
    <property type="entry name" value="U6 SNRNA PHOSPHODIESTERASE 1"/>
    <property type="match status" value="1"/>
</dbReference>
<dbReference type="AlphaFoldDB" id="A0A060T325"/>
<reference evidence="8" key="2">
    <citation type="submission" date="2014-06" db="EMBL/GenBank/DDBJ databases">
        <title>The complete genome of Blastobotrys (Arxula) adeninivorans LS3 - a yeast of biotechnological interest.</title>
        <authorList>
            <person name="Kunze G."/>
            <person name="Gaillardin C."/>
            <person name="Czernicka M."/>
            <person name="Durrens P."/>
            <person name="Martin T."/>
            <person name="Boer E."/>
            <person name="Gabaldon T."/>
            <person name="Cruz J."/>
            <person name="Talla E."/>
            <person name="Marck C."/>
            <person name="Goffeau A."/>
            <person name="Barbe V."/>
            <person name="Baret P."/>
            <person name="Baronian K."/>
            <person name="Beier S."/>
            <person name="Bleykasten C."/>
            <person name="Bode R."/>
            <person name="Casaregola S."/>
            <person name="Despons L."/>
            <person name="Fairhead C."/>
            <person name="Giersberg M."/>
            <person name="Gierski P."/>
            <person name="Hahnel U."/>
            <person name="Hartmann A."/>
            <person name="Jankowska D."/>
            <person name="Jubin C."/>
            <person name="Jung P."/>
            <person name="Lafontaine I."/>
            <person name="Leh-Louis V."/>
            <person name="Lemaire M."/>
            <person name="Marcet-Houben M."/>
            <person name="Mascher M."/>
            <person name="Morel G."/>
            <person name="Richard G.-F."/>
            <person name="Riechen J."/>
            <person name="Sacerdot C."/>
            <person name="Sarkar A."/>
            <person name="Savel G."/>
            <person name="Schacherer J."/>
            <person name="Sherman D."/>
            <person name="Straub M.-L."/>
            <person name="Stein N."/>
            <person name="Thierry A."/>
            <person name="Trautwein-Schult A."/>
            <person name="Westhof E."/>
            <person name="Worch S."/>
            <person name="Dujon B."/>
            <person name="Souciet J.-L."/>
            <person name="Wincker P."/>
            <person name="Scholz U."/>
            <person name="Neuveglise N."/>
        </authorList>
    </citation>
    <scope>NUCLEOTIDE SEQUENCE</scope>
    <source>
        <strain evidence="8">LS3</strain>
    </source>
</reference>
<evidence type="ECO:0000256" key="6">
    <source>
        <dbReference type="ARBA" id="ARBA00030030"/>
    </source>
</evidence>
<reference evidence="8" key="1">
    <citation type="submission" date="2014-02" db="EMBL/GenBank/DDBJ databases">
        <authorList>
            <person name="Genoscope - CEA"/>
        </authorList>
    </citation>
    <scope>NUCLEOTIDE SEQUENCE</scope>
    <source>
        <strain evidence="8">LS3</strain>
    </source>
</reference>
<protein>
    <recommendedName>
        <fullName evidence="5">U6 snRNA phosphodiesterase 1</fullName>
    </recommendedName>
    <alternativeName>
        <fullName evidence="6">3'-5' RNA exonuclease USB1</fullName>
    </alternativeName>
</protein>
<feature type="compositionally biased region" description="Acidic residues" evidence="7">
    <location>
        <begin position="7"/>
        <end position="16"/>
    </location>
</feature>
<dbReference type="GO" id="GO:0000175">
    <property type="term" value="F:3'-5'-RNA exonuclease activity"/>
    <property type="evidence" value="ECO:0007669"/>
    <property type="project" value="TreeGrafter"/>
</dbReference>
<organism evidence="8">
    <name type="scientific">Blastobotrys adeninivorans</name>
    <name type="common">Yeast</name>
    <name type="synonym">Arxula adeninivorans</name>
    <dbReference type="NCBI Taxonomy" id="409370"/>
    <lineage>
        <taxon>Eukaryota</taxon>
        <taxon>Fungi</taxon>
        <taxon>Dikarya</taxon>
        <taxon>Ascomycota</taxon>
        <taxon>Saccharomycotina</taxon>
        <taxon>Dipodascomycetes</taxon>
        <taxon>Dipodascales</taxon>
        <taxon>Trichomonascaceae</taxon>
        <taxon>Blastobotrys</taxon>
    </lineage>
</organism>
<dbReference type="GO" id="GO:0005634">
    <property type="term" value="C:nucleus"/>
    <property type="evidence" value="ECO:0007669"/>
    <property type="project" value="TreeGrafter"/>
</dbReference>
<evidence type="ECO:0000256" key="5">
    <source>
        <dbReference type="ARBA" id="ARBA00029543"/>
    </source>
</evidence>
<proteinExistence type="predicted"/>
<evidence type="ECO:0000256" key="1">
    <source>
        <dbReference type="ARBA" id="ARBA00022722"/>
    </source>
</evidence>
<sequence length="252" mass="27560">MGLVDYGSDDDQEDQSQNEVVPRVPLPARFHDIYHTPPRAGSEFHNGRVRTMPHIEGKWPSHVYFDWTPTNSEYALLSRVTDLLHIESLVINELGVQLPLHISLSDTLMLDTEDREPFMSALNRSIVGGSSPPLRLRLQWPPIALTNATKTRTFIALRVHGPHAALAADIAARVSTVCRQFDQPVLESHVLHVSIGWVEGAVGVDSVVDQGGALAGDGAWASSAVNAMELVVDGVKARIGRQVHFVPLQGHA</sequence>
<dbReference type="PANTHER" id="PTHR13522">
    <property type="entry name" value="U6 SNRNA PHOSPHODIESTERASE 1"/>
    <property type="match status" value="1"/>
</dbReference>
<evidence type="ECO:0000256" key="2">
    <source>
        <dbReference type="ARBA" id="ARBA00022801"/>
    </source>
</evidence>
<keyword evidence="2" id="KW-0378">Hydrolase</keyword>
<dbReference type="Gene3D" id="3.90.1140.10">
    <property type="entry name" value="Cyclic phosphodiesterase"/>
    <property type="match status" value="1"/>
</dbReference>
<name>A0A060T325_BLAAD</name>
<dbReference type="EMBL" id="HG937693">
    <property type="protein sequence ID" value="CDP35520.1"/>
    <property type="molecule type" value="Genomic_DNA"/>
</dbReference>
<keyword evidence="4" id="KW-0539">Nucleus</keyword>
<feature type="region of interest" description="Disordered" evidence="7">
    <location>
        <begin position="1"/>
        <end position="21"/>
    </location>
</feature>
<evidence type="ECO:0000313" key="8">
    <source>
        <dbReference type="EMBL" id="CDP35520.1"/>
    </source>
</evidence>